<keyword evidence="10" id="KW-1185">Reference proteome</keyword>
<organism evidence="9 10">
    <name type="scientific">Nocardia aurea</name>
    <dbReference type="NCBI Taxonomy" id="2144174"/>
    <lineage>
        <taxon>Bacteria</taxon>
        <taxon>Bacillati</taxon>
        <taxon>Actinomycetota</taxon>
        <taxon>Actinomycetes</taxon>
        <taxon>Mycobacteriales</taxon>
        <taxon>Nocardiaceae</taxon>
        <taxon>Nocardia</taxon>
    </lineage>
</organism>
<gene>
    <name evidence="9" type="ORF">AB0I48_08590</name>
</gene>
<dbReference type="Gene3D" id="3.30.2010.10">
    <property type="entry name" value="Metalloproteases ('zincins'), catalytic domain"/>
    <property type="match status" value="1"/>
</dbReference>
<protein>
    <submittedName>
        <fullName evidence="9">M48 family metalloprotease</fullName>
        <ecNumber evidence="9">3.4.24.-</ecNumber>
    </submittedName>
</protein>
<feature type="transmembrane region" description="Helical" evidence="7">
    <location>
        <begin position="153"/>
        <end position="175"/>
    </location>
</feature>
<feature type="transmembrane region" description="Helical" evidence="7">
    <location>
        <begin position="6"/>
        <end position="30"/>
    </location>
</feature>
<dbReference type="GO" id="GO:0008237">
    <property type="term" value="F:metallopeptidase activity"/>
    <property type="evidence" value="ECO:0007669"/>
    <property type="project" value="UniProtKB-KW"/>
</dbReference>
<keyword evidence="2" id="KW-0479">Metal-binding</keyword>
<reference evidence="9 10" key="1">
    <citation type="submission" date="2024-06" db="EMBL/GenBank/DDBJ databases">
        <title>The Natural Products Discovery Center: Release of the First 8490 Sequenced Strains for Exploring Actinobacteria Biosynthetic Diversity.</title>
        <authorList>
            <person name="Kalkreuter E."/>
            <person name="Kautsar S.A."/>
            <person name="Yang D."/>
            <person name="Bader C.D."/>
            <person name="Teijaro C.N."/>
            <person name="Fluegel L."/>
            <person name="Davis C.M."/>
            <person name="Simpson J.R."/>
            <person name="Lauterbach L."/>
            <person name="Steele A.D."/>
            <person name="Gui C."/>
            <person name="Meng S."/>
            <person name="Li G."/>
            <person name="Viehrig K."/>
            <person name="Ye F."/>
            <person name="Su P."/>
            <person name="Kiefer A.F."/>
            <person name="Nichols A."/>
            <person name="Cepeda A.J."/>
            <person name="Yan W."/>
            <person name="Fan B."/>
            <person name="Jiang Y."/>
            <person name="Adhikari A."/>
            <person name="Zheng C.-J."/>
            <person name="Schuster L."/>
            <person name="Cowan T.M."/>
            <person name="Smanski M.J."/>
            <person name="Chevrette M.G."/>
            <person name="De Carvalho L.P.S."/>
            <person name="Shen B."/>
        </authorList>
    </citation>
    <scope>NUCLEOTIDE SEQUENCE [LARGE SCALE GENOMIC DNA]</scope>
    <source>
        <strain evidence="9 10">NPDC050403</strain>
    </source>
</reference>
<keyword evidence="7" id="KW-0472">Membrane</keyword>
<dbReference type="EMBL" id="JBFAKC010000003">
    <property type="protein sequence ID" value="MEV0707605.1"/>
    <property type="molecule type" value="Genomic_DNA"/>
</dbReference>
<keyword evidence="1 6" id="KW-0645">Protease</keyword>
<proteinExistence type="inferred from homology"/>
<feature type="domain" description="Peptidase M48" evidence="8">
    <location>
        <begin position="55"/>
        <end position="291"/>
    </location>
</feature>
<evidence type="ECO:0000256" key="6">
    <source>
        <dbReference type="RuleBase" id="RU003983"/>
    </source>
</evidence>
<evidence type="ECO:0000259" key="8">
    <source>
        <dbReference type="Pfam" id="PF01435"/>
    </source>
</evidence>
<evidence type="ECO:0000256" key="5">
    <source>
        <dbReference type="ARBA" id="ARBA00023049"/>
    </source>
</evidence>
<evidence type="ECO:0000256" key="4">
    <source>
        <dbReference type="ARBA" id="ARBA00022833"/>
    </source>
</evidence>
<dbReference type="Pfam" id="PF01435">
    <property type="entry name" value="Peptidase_M48"/>
    <property type="match status" value="1"/>
</dbReference>
<comment type="similarity">
    <text evidence="6">Belongs to the peptidase M48 family.</text>
</comment>
<comment type="caution">
    <text evidence="9">The sequence shown here is derived from an EMBL/GenBank/DDBJ whole genome shotgun (WGS) entry which is preliminary data.</text>
</comment>
<evidence type="ECO:0000256" key="1">
    <source>
        <dbReference type="ARBA" id="ARBA00022670"/>
    </source>
</evidence>
<evidence type="ECO:0000313" key="10">
    <source>
        <dbReference type="Proteomes" id="UP001551695"/>
    </source>
</evidence>
<sequence length="305" mass="32877">MVISGLLVYGAGTLGGPSTALGLTLTWLLVGPLIPPPTPDMAPLIFRVRRPRPEEQAALIPAWHNVAQLARVHAGDYSLWVQDTRDVNALSAPGRIVAVTGWAIAALGPRELEAVLAHELGHHLGGGQRAHMLAYWYGLPVALIRTGYRKITWLFAVFVAQAAHIVGFVALLRLFGVRKAMDVICFAVLTPTRALVFVAAVIGAATMFAIPAAVIAAAALLAEPFAKQAQRRWSEIRADAVAVDLGYGQQTHTVLDLWLRRVSTRREPGPLARLLDSHPPIETRLRAVRARVETSGCVIPPPRSG</sequence>
<feature type="transmembrane region" description="Helical" evidence="7">
    <location>
        <begin position="195"/>
        <end position="222"/>
    </location>
</feature>
<dbReference type="Proteomes" id="UP001551695">
    <property type="component" value="Unassembled WGS sequence"/>
</dbReference>
<evidence type="ECO:0000256" key="3">
    <source>
        <dbReference type="ARBA" id="ARBA00022801"/>
    </source>
</evidence>
<keyword evidence="7" id="KW-1133">Transmembrane helix</keyword>
<accession>A0ABV3FQD6</accession>
<keyword evidence="3 6" id="KW-0378">Hydrolase</keyword>
<evidence type="ECO:0000256" key="2">
    <source>
        <dbReference type="ARBA" id="ARBA00022723"/>
    </source>
</evidence>
<dbReference type="EC" id="3.4.24.-" evidence="9"/>
<name>A0ABV3FQD6_9NOCA</name>
<keyword evidence="7" id="KW-0812">Transmembrane</keyword>
<keyword evidence="5 6" id="KW-0482">Metalloprotease</keyword>
<evidence type="ECO:0000256" key="7">
    <source>
        <dbReference type="SAM" id="Phobius"/>
    </source>
</evidence>
<dbReference type="InterPro" id="IPR001915">
    <property type="entry name" value="Peptidase_M48"/>
</dbReference>
<keyword evidence="4 6" id="KW-0862">Zinc</keyword>
<dbReference type="RefSeq" id="WP_357781508.1">
    <property type="nucleotide sequence ID" value="NZ_JBFAKC010000003.1"/>
</dbReference>
<comment type="cofactor">
    <cofactor evidence="6">
        <name>Zn(2+)</name>
        <dbReference type="ChEBI" id="CHEBI:29105"/>
    </cofactor>
    <text evidence="6">Binds 1 zinc ion per subunit.</text>
</comment>
<evidence type="ECO:0000313" key="9">
    <source>
        <dbReference type="EMBL" id="MEV0707605.1"/>
    </source>
</evidence>